<dbReference type="OrthoDB" id="10451698at2759"/>
<feature type="transmembrane region" description="Helical" evidence="2">
    <location>
        <begin position="18"/>
        <end position="36"/>
    </location>
</feature>
<dbReference type="VEuPathDB" id="MicrosporidiaDB:NEQG_02283"/>
<dbReference type="Proteomes" id="UP000002872">
    <property type="component" value="Unassembled WGS sequence"/>
</dbReference>
<keyword evidence="2" id="KW-0812">Transmembrane</keyword>
<keyword evidence="2" id="KW-0472">Membrane</keyword>
<sequence length="163" mass="18608">MAEEQNIRRKYKNHKIEVAVFCIAGVIFISLILIYLDRTINSHTHVPIPDPKNSYSISNINNKEEGQNKLGCIDEPDKDSGAESSEKLDKNRHSFSSAERPALEHVQDVLTTIQGMEELECEKMDIPVDIISNKAIEPETIIAQVIFYCKRTFWMIQKAIIGY</sequence>
<dbReference type="AlphaFoldDB" id="I3EDV5"/>
<dbReference type="InParanoid" id="I3EDV5"/>
<reference evidence="3" key="1">
    <citation type="submission" date="2011-01" db="EMBL/GenBank/DDBJ databases">
        <title>The Genome Sequence of Nematocida parisii strain ERTm3.</title>
        <authorList>
            <consortium name="The Broad Institute Genome Sequencing Platform"/>
            <consortium name="The Broad Institute Genome Sequencing Center for Infectious Disease"/>
            <person name="Cuomo C."/>
            <person name="Troemel E."/>
            <person name="Young S.K."/>
            <person name="Zeng Q."/>
            <person name="Gargeya S."/>
            <person name="Fitzgerald M."/>
            <person name="Haas B."/>
            <person name="Abouelleil A."/>
            <person name="Alvarado L."/>
            <person name="Arachchi H.M."/>
            <person name="Berlin A."/>
            <person name="Chapman S.B."/>
            <person name="Gearin G."/>
            <person name="Goldberg J."/>
            <person name="Griggs A."/>
            <person name="Gujja S."/>
            <person name="Hansen M."/>
            <person name="Heiman D."/>
            <person name="Howarth C."/>
            <person name="Larimer J."/>
            <person name="Lui A."/>
            <person name="MacDonald P.J.P."/>
            <person name="McCowen C."/>
            <person name="Montmayeur A."/>
            <person name="Murphy C."/>
            <person name="Neiman D."/>
            <person name="Pearson M."/>
            <person name="Priest M."/>
            <person name="Roberts A."/>
            <person name="Saif S."/>
            <person name="Shea T."/>
            <person name="Sisk P."/>
            <person name="Stolte C."/>
            <person name="Sykes S."/>
            <person name="Wortman J."/>
            <person name="Nusbaum C."/>
            <person name="Birren B."/>
        </authorList>
    </citation>
    <scope>NUCLEOTIDE SEQUENCE</scope>
    <source>
        <strain evidence="3">ERTm3</strain>
    </source>
</reference>
<organism evidence="3 4">
    <name type="scientific">Nematocida parisii (strain ERTm3)</name>
    <name type="common">Nematode killer fungus</name>
    <dbReference type="NCBI Taxonomy" id="935791"/>
    <lineage>
        <taxon>Eukaryota</taxon>
        <taxon>Fungi</taxon>
        <taxon>Fungi incertae sedis</taxon>
        <taxon>Microsporidia</taxon>
        <taxon>Nematocida</taxon>
    </lineage>
</organism>
<gene>
    <name evidence="3" type="ORF">NEQG_02283</name>
</gene>
<evidence type="ECO:0000313" key="4">
    <source>
        <dbReference type="Proteomes" id="UP000002872"/>
    </source>
</evidence>
<keyword evidence="4" id="KW-1185">Reference proteome</keyword>
<dbReference type="HOGENOM" id="CLU_1627542_0_0_1"/>
<protein>
    <submittedName>
        <fullName evidence="3">Uncharacterized protein</fullName>
    </submittedName>
</protein>
<feature type="region of interest" description="Disordered" evidence="1">
    <location>
        <begin position="66"/>
        <end position="99"/>
    </location>
</feature>
<accession>I3EDV5</accession>
<evidence type="ECO:0000256" key="1">
    <source>
        <dbReference type="SAM" id="MobiDB-lite"/>
    </source>
</evidence>
<evidence type="ECO:0000256" key="2">
    <source>
        <dbReference type="SAM" id="Phobius"/>
    </source>
</evidence>
<keyword evidence="2" id="KW-1133">Transmembrane helix</keyword>
<feature type="compositionally biased region" description="Basic and acidic residues" evidence="1">
    <location>
        <begin position="78"/>
        <end position="92"/>
    </location>
</feature>
<evidence type="ECO:0000313" key="3">
    <source>
        <dbReference type="EMBL" id="EIJ87402.1"/>
    </source>
</evidence>
<proteinExistence type="predicted"/>
<dbReference type="EMBL" id="GL870882">
    <property type="protein sequence ID" value="EIJ87402.1"/>
    <property type="molecule type" value="Genomic_DNA"/>
</dbReference>
<name>I3EDV5_NEMP3</name>